<dbReference type="GeneID" id="76426343"/>
<dbReference type="RefSeq" id="WP_003155476.1">
    <property type="nucleotide sequence ID" value="NZ_BSRV01000004.1"/>
</dbReference>
<dbReference type="Pfam" id="PF14182">
    <property type="entry name" value="YgaB"/>
    <property type="match status" value="1"/>
</dbReference>
<dbReference type="Proteomes" id="UP001222377">
    <property type="component" value="Unassembled WGS sequence"/>
</dbReference>
<protein>
    <submittedName>
        <fullName evidence="2">YgaB family protein</fullName>
    </submittedName>
</protein>
<sequence length="88" mass="10365">MSEFEKLVSEQMKIMDQLLELQSELDRCRQVEAELISLERDAKLDNVQDEIATKRKDLAGIQELFQRQTEQVIQSYRSTEKPSSYVQK</sequence>
<dbReference type="AlphaFoldDB" id="A0A0D7XSF0"/>
<organism evidence="2 3">
    <name type="scientific">Bacillus amyloliquefaciens</name>
    <name type="common">Bacillus velezensis</name>
    <dbReference type="NCBI Taxonomy" id="1390"/>
    <lineage>
        <taxon>Bacteria</taxon>
        <taxon>Bacillati</taxon>
        <taxon>Bacillota</taxon>
        <taxon>Bacilli</taxon>
        <taxon>Bacillales</taxon>
        <taxon>Bacillaceae</taxon>
        <taxon>Bacillus</taxon>
        <taxon>Bacillus amyloliquefaciens group</taxon>
    </lineage>
</organism>
<evidence type="ECO:0000313" key="3">
    <source>
        <dbReference type="Proteomes" id="UP001222377"/>
    </source>
</evidence>
<evidence type="ECO:0000256" key="1">
    <source>
        <dbReference type="SAM" id="Coils"/>
    </source>
</evidence>
<keyword evidence="1" id="KW-0175">Coiled coil</keyword>
<accession>A0A0D7XSF0</accession>
<dbReference type="EMBL" id="JARKHX010000007">
    <property type="protein sequence ID" value="MDF4196011.1"/>
    <property type="molecule type" value="Genomic_DNA"/>
</dbReference>
<reference evidence="2" key="1">
    <citation type="submission" date="2023-02" db="EMBL/GenBank/DDBJ databases">
        <title>Draft Whole-Genome Sequences of Bacillus Strains of Potential Probiotic for Poultry.</title>
        <authorList>
            <person name="Ma L.M."/>
            <person name="Lopez-Guerra N."/>
            <person name="Zhang G."/>
        </authorList>
    </citation>
    <scope>NUCLEOTIDE SEQUENCE</scope>
    <source>
        <strain evidence="2">OSU1013-24</strain>
    </source>
</reference>
<dbReference type="OMA" id="QDMFQKQ"/>
<name>A0A0D7XSF0_BACAM</name>
<feature type="coiled-coil region" evidence="1">
    <location>
        <begin position="21"/>
        <end position="64"/>
    </location>
</feature>
<dbReference type="InterPro" id="IPR025572">
    <property type="entry name" value="YgaB"/>
</dbReference>
<gene>
    <name evidence="2" type="ORF">PV946_19945</name>
</gene>
<comment type="caution">
    <text evidence="2">The sequence shown here is derived from an EMBL/GenBank/DDBJ whole genome shotgun (WGS) entry which is preliminary data.</text>
</comment>
<proteinExistence type="predicted"/>
<dbReference type="eggNOG" id="ENOG50309PW">
    <property type="taxonomic scope" value="Bacteria"/>
</dbReference>
<evidence type="ECO:0000313" key="2">
    <source>
        <dbReference type="EMBL" id="MDF4196011.1"/>
    </source>
</evidence>